<dbReference type="eggNOG" id="KOG1888">
    <property type="taxonomic scope" value="Eukaryota"/>
</dbReference>
<dbReference type="EMBL" id="AQGS01000985">
    <property type="protein sequence ID" value="EPS36043.1"/>
    <property type="molecule type" value="Genomic_DNA"/>
</dbReference>
<keyword evidence="2" id="KW-0378">Hydrolase</keyword>
<dbReference type="GO" id="GO:0070772">
    <property type="term" value="C:PAS complex"/>
    <property type="evidence" value="ECO:0007669"/>
    <property type="project" value="EnsemblFungi"/>
</dbReference>
<dbReference type="PANTHER" id="PTHR45738:SF5">
    <property type="entry name" value="POLYPHOSPHOINOSITIDE PHOSPHATASE"/>
    <property type="match status" value="1"/>
</dbReference>
<organism evidence="6 7">
    <name type="scientific">Dactylellina haptotyla (strain CBS 200.50)</name>
    <name type="common">Nematode-trapping fungus</name>
    <name type="synonym">Monacrosporium haptotylum</name>
    <dbReference type="NCBI Taxonomy" id="1284197"/>
    <lineage>
        <taxon>Eukaryota</taxon>
        <taxon>Fungi</taxon>
        <taxon>Dikarya</taxon>
        <taxon>Ascomycota</taxon>
        <taxon>Pezizomycotina</taxon>
        <taxon>Orbiliomycetes</taxon>
        <taxon>Orbiliales</taxon>
        <taxon>Orbiliaceae</taxon>
        <taxon>Dactylellina</taxon>
    </lineage>
</organism>
<evidence type="ECO:0000256" key="4">
    <source>
        <dbReference type="SAM" id="MobiDB-lite"/>
    </source>
</evidence>
<proteinExistence type="predicted"/>
<dbReference type="AlphaFoldDB" id="S8BAA3"/>
<feature type="domain" description="SAC" evidence="5">
    <location>
        <begin position="242"/>
        <end position="603"/>
    </location>
</feature>
<feature type="compositionally biased region" description="Acidic residues" evidence="4">
    <location>
        <begin position="8"/>
        <end position="27"/>
    </location>
</feature>
<dbReference type="GO" id="GO:0046856">
    <property type="term" value="P:phosphatidylinositol dephosphorylation"/>
    <property type="evidence" value="ECO:0007669"/>
    <property type="project" value="EnsemblFungi"/>
</dbReference>
<dbReference type="Pfam" id="PF02383">
    <property type="entry name" value="Syja_N"/>
    <property type="match status" value="1"/>
</dbReference>
<dbReference type="InterPro" id="IPR002013">
    <property type="entry name" value="SAC_dom"/>
</dbReference>
<sequence length="969" mass="110899">MAEVFEKEDYDPGPAPPEDEYDEDDDRSEVSEGIFIEHSEAVEPPPQPADKQPYIPSPQLHASSPVDYSGRTSARSNLEGAHNEKRPLREPLSDSPEGIHRMQKFQLYETSTRYYIVGSDLMDEQYRMLKIDRTVDPGELSIIEDDVVYTKDELVQLLDAIEDGNLAHGGLKMRCAMWGILGFIRFTTNYYMLVITKKSIVAMLGGHYVYQIEATELIPIITSTSTKRADKNPEEGRFMGIFGNLDLTKNFYFSYSYDISRTLQYNLSKAREALKNGFRPSMTSSADYNEMFAWNHYLLQPALQYMTNTFDWCLPLLHGFIDQCKISVFGRPVYVTIIARRSRYFAGARFLKRGVNDLGYVANDVESEQIVSDMKTTSFHAPGGILFGSPNYTSYVQHRGSIPLYWSQESSPSIPKPPITLNLVDPFFTAAALHFDQLFDRYGTPIVVLNLIKSRERVPRESLLLHEFTQAVTYLKKLLPNKDDIIYKAWDMSRVAKSHDQDVVEKLEEIAVDVLKVTGIFHNGYGDDHPIQLQSGVCRTNCIDCLDRTNAAQFVIGKRALGLQLKALGILEDEFLKYDTDVSNLFTHMYHDHGDSIALQYGGSHLVNTMETYRKINQWSSQSRDMIESFKRYYNNSFMDAQRQEAINLFLGNYIFAKGQPMLWDLETDYYLHHADPRMERKKRSYIKWWTDEHLEKSQIPPKVSVADLNGQDISFVDEFWLEYYKPKALSTFPKIFSYRMVSTTKTLKAPDGTAQDPSPFAVRSSGGQPGEKDNRRKRRVKIIDPTMDFSKQLKRLSLQRWLTDPTNEHMSHSHENNLKYSLNLGLNDSIPSIPGINPRSDKETLPPQLWTMEQIVYHSLNPSVSKSEKAEYERYVTHPLNLPMVPHEDISNPPSVFVNYVKSGSSRAVANLRSKVEDETVYRTFVDSADNYIAGVEDPAAKLRYKAYQGYVAGKGFKQLRAESMVKG</sequence>
<keyword evidence="7" id="KW-1185">Reference proteome</keyword>
<feature type="region of interest" description="Disordered" evidence="4">
    <location>
        <begin position="749"/>
        <end position="779"/>
    </location>
</feature>
<accession>S8BAA3</accession>
<dbReference type="Proteomes" id="UP000015100">
    <property type="component" value="Unassembled WGS sequence"/>
</dbReference>
<evidence type="ECO:0000256" key="2">
    <source>
        <dbReference type="ARBA" id="ARBA00022801"/>
    </source>
</evidence>
<dbReference type="PANTHER" id="PTHR45738">
    <property type="entry name" value="POLYPHOSPHOINOSITIDE PHOSPHATASE"/>
    <property type="match status" value="1"/>
</dbReference>
<comment type="subcellular location">
    <subcellularLocation>
        <location evidence="1">Endomembrane system</location>
    </subcellularLocation>
</comment>
<feature type="compositionally biased region" description="Basic and acidic residues" evidence="4">
    <location>
        <begin position="81"/>
        <end position="96"/>
    </location>
</feature>
<keyword evidence="3" id="KW-0472">Membrane</keyword>
<name>S8BAA3_DACHA</name>
<gene>
    <name evidence="6" type="ORF">H072_10485</name>
</gene>
<evidence type="ECO:0000313" key="6">
    <source>
        <dbReference type="EMBL" id="EPS36043.1"/>
    </source>
</evidence>
<feature type="region of interest" description="Disordered" evidence="4">
    <location>
        <begin position="1"/>
        <end position="96"/>
    </location>
</feature>
<comment type="caution">
    <text evidence="6">The sequence shown here is derived from an EMBL/GenBank/DDBJ whole genome shotgun (WGS) entry which is preliminary data.</text>
</comment>
<evidence type="ECO:0000256" key="1">
    <source>
        <dbReference type="ARBA" id="ARBA00004308"/>
    </source>
</evidence>
<dbReference type="GO" id="GO:0043813">
    <property type="term" value="F:phosphatidylinositol-3,5-bisphosphate 5-phosphatase activity"/>
    <property type="evidence" value="ECO:0007669"/>
    <property type="project" value="EnsemblFungi"/>
</dbReference>
<dbReference type="GO" id="GO:0034399">
    <property type="term" value="C:nuclear periphery"/>
    <property type="evidence" value="ECO:0007669"/>
    <property type="project" value="EnsemblFungi"/>
</dbReference>
<dbReference type="GO" id="GO:0000329">
    <property type="term" value="C:fungal-type vacuole membrane"/>
    <property type="evidence" value="ECO:0007669"/>
    <property type="project" value="EnsemblFungi"/>
</dbReference>
<evidence type="ECO:0000256" key="3">
    <source>
        <dbReference type="ARBA" id="ARBA00023136"/>
    </source>
</evidence>
<dbReference type="HOGENOM" id="CLU_003016_0_0_1"/>
<reference evidence="6 7" key="1">
    <citation type="journal article" date="2013" name="PLoS Genet.">
        <title>Genomic mechanisms accounting for the adaptation to parasitism in nematode-trapping fungi.</title>
        <authorList>
            <person name="Meerupati T."/>
            <person name="Andersson K.M."/>
            <person name="Friman E."/>
            <person name="Kumar D."/>
            <person name="Tunlid A."/>
            <person name="Ahren D."/>
        </authorList>
    </citation>
    <scope>NUCLEOTIDE SEQUENCE [LARGE SCALE GENOMIC DNA]</scope>
    <source>
        <strain evidence="6 7">CBS 200.50</strain>
    </source>
</reference>
<evidence type="ECO:0000259" key="5">
    <source>
        <dbReference type="PROSITE" id="PS50275"/>
    </source>
</evidence>
<reference evidence="7" key="2">
    <citation type="submission" date="2013-04" db="EMBL/GenBank/DDBJ databases">
        <title>Genomic mechanisms accounting for the adaptation to parasitism in nematode-trapping fungi.</title>
        <authorList>
            <person name="Ahren D.G."/>
        </authorList>
    </citation>
    <scope>NUCLEOTIDE SEQUENCE [LARGE SCALE GENOMIC DNA]</scope>
    <source>
        <strain evidence="7">CBS 200.50</strain>
    </source>
</reference>
<dbReference type="GO" id="GO:0012505">
    <property type="term" value="C:endomembrane system"/>
    <property type="evidence" value="ECO:0007669"/>
    <property type="project" value="UniProtKB-SubCell"/>
</dbReference>
<dbReference type="InterPro" id="IPR043573">
    <property type="entry name" value="Fig4-like"/>
</dbReference>
<evidence type="ECO:0000313" key="7">
    <source>
        <dbReference type="Proteomes" id="UP000015100"/>
    </source>
</evidence>
<dbReference type="STRING" id="1284197.S8BAA3"/>
<dbReference type="OrthoDB" id="405996at2759"/>
<protein>
    <recommendedName>
        <fullName evidence="5">SAC domain-containing protein</fullName>
    </recommendedName>
</protein>
<dbReference type="PROSITE" id="PS50275">
    <property type="entry name" value="SAC"/>
    <property type="match status" value="1"/>
</dbReference>